<dbReference type="AlphaFoldDB" id="A0A6J2TZA1"/>
<dbReference type="RefSeq" id="XP_030381000.1">
    <property type="nucleotide sequence ID" value="XM_030525140.1"/>
</dbReference>
<organism evidence="1 2">
    <name type="scientific">Drosophila lebanonensis</name>
    <name type="common">Fruit fly</name>
    <name type="synonym">Scaptodrosophila lebanonensis</name>
    <dbReference type="NCBI Taxonomy" id="7225"/>
    <lineage>
        <taxon>Eukaryota</taxon>
        <taxon>Metazoa</taxon>
        <taxon>Ecdysozoa</taxon>
        <taxon>Arthropoda</taxon>
        <taxon>Hexapoda</taxon>
        <taxon>Insecta</taxon>
        <taxon>Pterygota</taxon>
        <taxon>Neoptera</taxon>
        <taxon>Endopterygota</taxon>
        <taxon>Diptera</taxon>
        <taxon>Brachycera</taxon>
        <taxon>Muscomorpha</taxon>
        <taxon>Ephydroidea</taxon>
        <taxon>Drosophilidae</taxon>
        <taxon>Scaptodrosophila</taxon>
    </lineage>
</organism>
<dbReference type="Proteomes" id="UP000504634">
    <property type="component" value="Unplaced"/>
</dbReference>
<reference evidence="2" key="1">
    <citation type="submission" date="2025-08" db="UniProtKB">
        <authorList>
            <consortium name="RefSeq"/>
        </authorList>
    </citation>
    <scope>IDENTIFICATION</scope>
    <source>
        <strain evidence="2">11010-0011.00</strain>
        <tissue evidence="2">Whole body</tissue>
    </source>
</reference>
<evidence type="ECO:0000313" key="2">
    <source>
        <dbReference type="RefSeq" id="XP_030381000.1"/>
    </source>
</evidence>
<proteinExistence type="predicted"/>
<keyword evidence="1" id="KW-1185">Reference proteome</keyword>
<dbReference type="CTD" id="32102"/>
<protein>
    <submittedName>
        <fullName evidence="2">Uncharacterized protein LOC115628884</fullName>
    </submittedName>
</protein>
<name>A0A6J2TZA1_DROLE</name>
<dbReference type="GeneID" id="115628884"/>
<evidence type="ECO:0000313" key="1">
    <source>
        <dbReference type="Proteomes" id="UP000504634"/>
    </source>
</evidence>
<dbReference type="OrthoDB" id="7934209at2759"/>
<gene>
    <name evidence="2" type="primary">LOC115628884</name>
</gene>
<sequence>MDASNTGNHNKELFPNCNVAFSDDSNASDIDIDEIVASITTSQRFDFNSTKSLFNIALDGFREKSNEEIDRYKESAQKVEKEWIDFIIGCIDVFKETIAKHATPFQCEPSKDQQAYLDQMPDLQNFLRNSVAFVKDATTFLEKDHAEMSELQLSLMDACQHILNSESRIRLNENLAASDCTERH</sequence>
<accession>A0A6J2TZA1</accession>